<proteinExistence type="predicted"/>
<keyword evidence="2" id="KW-1185">Reference proteome</keyword>
<evidence type="ECO:0000313" key="1">
    <source>
        <dbReference type="EMBL" id="GMG40875.1"/>
    </source>
</evidence>
<dbReference type="EMBL" id="BSXU01004131">
    <property type="protein sequence ID" value="GMG40875.1"/>
    <property type="molecule type" value="Genomic_DNA"/>
</dbReference>
<protein>
    <submittedName>
        <fullName evidence="1">Unnamed protein product</fullName>
    </submittedName>
</protein>
<evidence type="ECO:0000313" key="2">
    <source>
        <dbReference type="Proteomes" id="UP001165063"/>
    </source>
</evidence>
<reference evidence="1" key="1">
    <citation type="submission" date="2023-04" db="EMBL/GenBank/DDBJ databases">
        <title>Ambrosiozyma monospora NBRC 1965.</title>
        <authorList>
            <person name="Ichikawa N."/>
            <person name="Sato H."/>
            <person name="Tonouchi N."/>
        </authorList>
    </citation>
    <scope>NUCLEOTIDE SEQUENCE</scope>
    <source>
        <strain evidence="1">NBRC 1965</strain>
    </source>
</reference>
<name>A0A9W7DJ09_AMBMO</name>
<dbReference type="Proteomes" id="UP001165063">
    <property type="component" value="Unassembled WGS sequence"/>
</dbReference>
<accession>A0A9W7DJ09</accession>
<comment type="caution">
    <text evidence="1">The sequence shown here is derived from an EMBL/GenBank/DDBJ whole genome shotgun (WGS) entry which is preliminary data.</text>
</comment>
<organism evidence="1 2">
    <name type="scientific">Ambrosiozyma monospora</name>
    <name type="common">Yeast</name>
    <name type="synonym">Endomycopsis monosporus</name>
    <dbReference type="NCBI Taxonomy" id="43982"/>
    <lineage>
        <taxon>Eukaryota</taxon>
        <taxon>Fungi</taxon>
        <taxon>Dikarya</taxon>
        <taxon>Ascomycota</taxon>
        <taxon>Saccharomycotina</taxon>
        <taxon>Pichiomycetes</taxon>
        <taxon>Pichiales</taxon>
        <taxon>Pichiaceae</taxon>
        <taxon>Ambrosiozyma</taxon>
    </lineage>
</organism>
<gene>
    <name evidence="1" type="ORF">Amon01_000646100</name>
</gene>
<sequence>MVRQTDRQTDGGNCRNSIWTIGPWDHWIMGPWDNRFQVQVPPNRVHAMQHVCVHISWLKIEMLLHQLRHINMGTMQIV</sequence>
<dbReference type="AlphaFoldDB" id="A0A9W7DJ09"/>